<proteinExistence type="inferred from homology"/>
<keyword evidence="6" id="KW-0067">ATP-binding</keyword>
<dbReference type="Gene3D" id="1.20.5.4130">
    <property type="match status" value="1"/>
</dbReference>
<keyword evidence="5" id="KW-0611">Plant defense</keyword>
<evidence type="ECO:0000259" key="10">
    <source>
        <dbReference type="Pfam" id="PF25019"/>
    </source>
</evidence>
<dbReference type="PRINTS" id="PR00364">
    <property type="entry name" value="DISEASERSIST"/>
</dbReference>
<dbReference type="GO" id="GO:0051707">
    <property type="term" value="P:response to other organism"/>
    <property type="evidence" value="ECO:0007669"/>
    <property type="project" value="UniProtKB-ARBA"/>
</dbReference>
<name>A0A6P6T5Q5_COFAR</name>
<evidence type="ECO:0000256" key="2">
    <source>
        <dbReference type="ARBA" id="ARBA00022614"/>
    </source>
</evidence>
<dbReference type="Pfam" id="PF23559">
    <property type="entry name" value="WHD_DRP"/>
    <property type="match status" value="1"/>
</dbReference>
<dbReference type="InterPro" id="IPR042197">
    <property type="entry name" value="Apaf_helical"/>
</dbReference>
<gene>
    <name evidence="12 13 14" type="primary">LOC113697899</name>
</gene>
<organism evidence="11 12">
    <name type="scientific">Coffea arabica</name>
    <name type="common">Arabian coffee</name>
    <dbReference type="NCBI Taxonomy" id="13443"/>
    <lineage>
        <taxon>Eukaryota</taxon>
        <taxon>Viridiplantae</taxon>
        <taxon>Streptophyta</taxon>
        <taxon>Embryophyta</taxon>
        <taxon>Tracheophyta</taxon>
        <taxon>Spermatophyta</taxon>
        <taxon>Magnoliopsida</taxon>
        <taxon>eudicotyledons</taxon>
        <taxon>Gunneridae</taxon>
        <taxon>Pentapetalae</taxon>
        <taxon>asterids</taxon>
        <taxon>lamiids</taxon>
        <taxon>Gentianales</taxon>
        <taxon>Rubiaceae</taxon>
        <taxon>Ixoroideae</taxon>
        <taxon>Gardenieae complex</taxon>
        <taxon>Bertiereae - Coffeeae clade</taxon>
        <taxon>Coffeeae</taxon>
        <taxon>Coffea</taxon>
    </lineage>
</organism>
<dbReference type="RefSeq" id="XP_071907742.1">
    <property type="nucleotide sequence ID" value="XM_072051641.1"/>
</dbReference>
<keyword evidence="2" id="KW-0433">Leucine-rich repeat</keyword>
<dbReference type="GO" id="GO:0043531">
    <property type="term" value="F:ADP binding"/>
    <property type="evidence" value="ECO:0007669"/>
    <property type="project" value="InterPro"/>
</dbReference>
<dbReference type="GeneID" id="113697899"/>
<dbReference type="PANTHER" id="PTHR36766">
    <property type="entry name" value="PLANT BROAD-SPECTRUM MILDEW RESISTANCE PROTEIN RPW8"/>
    <property type="match status" value="1"/>
</dbReference>
<sequence length="1215" mass="137163">MADAAISATVKVVLGTVISIAADRVGMVLGVKAELERLGKTTATIQGFLADADEKMHSQGVRGWLKELEDEVFKADTVLDELNYDNLRREVKYRNQLTKKKVCFFFSFFNAIGFSSSLASKIRDINTNLERINQRANELGLARKQQKEAALPADAAGARQTDSIVVPNVVGRSGDKSKIVDMLSSPSEKVLSVIPITGPGGLGKTTLAKSVYNNPKIDGHFGQKIWVCVAKEHIKIMELFKLILVQLTQDEVKVDDREVIVKKIGEKLKGQRYFLVLDDVWDHDQGLWDDCFNTLMGLNETKGSWCLLTTRRVPVADVVSTHLKMNSGPYFLGKLSRDECWSIIKGKVMSAGEEVPEELEALKKQILGRCDGLPLAAKLIGSLLLNSGKEEWQSIVEEGLIVEESLLNEYQSQINQILKVSFDHLSPASVKKCFAYCSIFPQDTELGEDELIQHWVAKGFVLPDQKNNRVMEETGGKYLRILLQNSLLEKVEESWRTYYKMHDLVHDFAKSILNPESSNQDRYLALDSSKGLEENTIRTIPASIRTLFLHVEGGVSTDMNMLLRFKCLNVLRLSGDDVKFLPSSIGKLLHLRLLDISSSRIRSLPESLCKLYNLQTLTMRYGEFEGGFPKRMRDLISLRHLNYYHRRAEFKMPMQMGRLTCLQTLEFFNVSQEEGCGIEELGTLKYLKGSLRIRNLGLVKGKEAAKQAKLFEKPDLSRLLFEWKSGDRESDNREEDVLEGLQPHPNLEMLEIQYFMGNKFPQWLINLSKLETLWIENCKRCSELPSLGQLPVLKHLHLEGLDNIRFIGDEFYGITANEEEEEEGRSRASGSSTRRRKFFPALEELWVEDMGNLVEWKGADQVRLTVGEAEADALPMLRNFNIQNCPQLTTLSCSCKGLYVRSCHNLTSIKTGYDTASVEELRIHSCDNLRELPDLDLFGSSLRRLTIERCPRLISLGVNGQKCPLLRCLEELSIDDCEGLTTISAKMFQSCRSLRSLSVKCCPNLVSFSLNLQETPSLEKFVLDTCPKLIPHSLKGFAFATSLRELSINSPFSSDDSSVDDFDWSGLRSASTLRELRLEGLPHTESLPHQLQYLTTLTSLSLDNFGGIEVLPDWIGNLVSLETLELWDCDKLRSLPSEAAMRRLTKLNHVEVYWCPLLRQRYTPQRGVHLKEYISSDLTSGDSEQEGNNGAQTSVSCCFPSLLKKEKPGDEKCKE</sequence>
<dbReference type="InterPro" id="IPR032675">
    <property type="entry name" value="LRR_dom_sf"/>
</dbReference>
<dbReference type="OrthoDB" id="5279713at2759"/>
<keyword evidence="11" id="KW-1185">Reference proteome</keyword>
<feature type="domain" description="R13L1/DRL21-like LRR repeat region" evidence="10">
    <location>
        <begin position="678"/>
        <end position="800"/>
    </location>
</feature>
<evidence type="ECO:0000313" key="13">
    <source>
        <dbReference type="RefSeq" id="XP_027073313.2"/>
    </source>
</evidence>
<dbReference type="Pfam" id="PF00931">
    <property type="entry name" value="NB-ARC"/>
    <property type="match status" value="1"/>
</dbReference>
<evidence type="ECO:0000256" key="5">
    <source>
        <dbReference type="ARBA" id="ARBA00022821"/>
    </source>
</evidence>
<evidence type="ECO:0000313" key="12">
    <source>
        <dbReference type="RefSeq" id="XP_027073307.2"/>
    </source>
</evidence>
<reference evidence="11" key="1">
    <citation type="journal article" date="2025" name="Foods">
        <title>Unveiling the Microbial Signatures of Arabica Coffee Cherries: Insights into Ripeness Specific Diversity, Functional Traits, and Implications for Quality and Safety.</title>
        <authorList>
            <consortium name="RefSeq"/>
            <person name="Tenea G.N."/>
            <person name="Cifuentes V."/>
            <person name="Reyes P."/>
            <person name="Cevallos-Vallejos M."/>
        </authorList>
    </citation>
    <scope>NUCLEOTIDE SEQUENCE [LARGE SCALE GENOMIC DNA]</scope>
</reference>
<dbReference type="SUPFAM" id="SSF52058">
    <property type="entry name" value="L domain-like"/>
    <property type="match status" value="2"/>
</dbReference>
<accession>A0A6P6T5Q5</accession>
<dbReference type="SUPFAM" id="SSF52540">
    <property type="entry name" value="P-loop containing nucleoside triphosphate hydrolases"/>
    <property type="match status" value="1"/>
</dbReference>
<dbReference type="GO" id="GO:0006952">
    <property type="term" value="P:defense response"/>
    <property type="evidence" value="ECO:0007669"/>
    <property type="project" value="UniProtKB-KW"/>
</dbReference>
<comment type="similarity">
    <text evidence="1">Belongs to the disease resistance NB-LRR family.</text>
</comment>
<evidence type="ECO:0000313" key="11">
    <source>
        <dbReference type="Proteomes" id="UP001652660"/>
    </source>
</evidence>
<feature type="domain" description="Disease resistance protein winged helix" evidence="9">
    <location>
        <begin position="439"/>
        <end position="509"/>
    </location>
</feature>
<dbReference type="InterPro" id="IPR002182">
    <property type="entry name" value="NB-ARC"/>
</dbReference>
<evidence type="ECO:0000259" key="7">
    <source>
        <dbReference type="Pfam" id="PF00931"/>
    </source>
</evidence>
<dbReference type="InterPro" id="IPR036388">
    <property type="entry name" value="WH-like_DNA-bd_sf"/>
</dbReference>
<protein>
    <submittedName>
        <fullName evidence="12 13">Disease resistance protein RGA2-like isoform X1</fullName>
    </submittedName>
</protein>
<keyword evidence="3" id="KW-0677">Repeat</keyword>
<dbReference type="Gene3D" id="3.80.10.10">
    <property type="entry name" value="Ribonuclease Inhibitor"/>
    <property type="match status" value="4"/>
</dbReference>
<keyword evidence="4" id="KW-0547">Nucleotide-binding</keyword>
<dbReference type="InterPro" id="IPR056789">
    <property type="entry name" value="LRR_R13L1-DRL21"/>
</dbReference>
<feature type="domain" description="NB-ARC" evidence="7">
    <location>
        <begin position="175"/>
        <end position="351"/>
    </location>
</feature>
<evidence type="ECO:0000259" key="9">
    <source>
        <dbReference type="Pfam" id="PF23559"/>
    </source>
</evidence>
<dbReference type="Gene3D" id="3.40.50.300">
    <property type="entry name" value="P-loop containing nucleotide triphosphate hydrolases"/>
    <property type="match status" value="1"/>
</dbReference>
<evidence type="ECO:0000259" key="8">
    <source>
        <dbReference type="Pfam" id="PF18052"/>
    </source>
</evidence>
<feature type="domain" description="Disease resistance N-terminal" evidence="8">
    <location>
        <begin position="10"/>
        <end position="96"/>
    </location>
</feature>
<evidence type="ECO:0000313" key="14">
    <source>
        <dbReference type="RefSeq" id="XP_071907742.1"/>
    </source>
</evidence>
<evidence type="ECO:0000256" key="3">
    <source>
        <dbReference type="ARBA" id="ARBA00022737"/>
    </source>
</evidence>
<dbReference type="GO" id="GO:0005524">
    <property type="term" value="F:ATP binding"/>
    <property type="evidence" value="ECO:0007669"/>
    <property type="project" value="UniProtKB-KW"/>
</dbReference>
<dbReference type="RefSeq" id="XP_027073313.2">
    <property type="nucleotide sequence ID" value="XM_027217512.2"/>
</dbReference>
<evidence type="ECO:0000256" key="1">
    <source>
        <dbReference type="ARBA" id="ARBA00008894"/>
    </source>
</evidence>
<evidence type="ECO:0000256" key="6">
    <source>
        <dbReference type="ARBA" id="ARBA00022840"/>
    </source>
</evidence>
<feature type="domain" description="R13L1/DRL21-like LRR repeat region" evidence="10">
    <location>
        <begin position="1089"/>
        <end position="1148"/>
    </location>
</feature>
<dbReference type="PANTHER" id="PTHR36766:SF70">
    <property type="entry name" value="DISEASE RESISTANCE PROTEIN RGA4"/>
    <property type="match status" value="1"/>
</dbReference>
<dbReference type="Pfam" id="PF18052">
    <property type="entry name" value="Rx_N"/>
    <property type="match status" value="1"/>
</dbReference>
<dbReference type="RefSeq" id="XP_027073307.2">
    <property type="nucleotide sequence ID" value="XM_027217506.2"/>
</dbReference>
<evidence type="ECO:0000256" key="4">
    <source>
        <dbReference type="ARBA" id="ARBA00022741"/>
    </source>
</evidence>
<dbReference type="Gene3D" id="1.10.10.10">
    <property type="entry name" value="Winged helix-like DNA-binding domain superfamily/Winged helix DNA-binding domain"/>
    <property type="match status" value="1"/>
</dbReference>
<dbReference type="Pfam" id="PF25019">
    <property type="entry name" value="LRR_R13L1-DRL21"/>
    <property type="match status" value="2"/>
</dbReference>
<dbReference type="InterPro" id="IPR058922">
    <property type="entry name" value="WHD_DRP"/>
</dbReference>
<dbReference type="AlphaFoldDB" id="A0A6P6T5Q5"/>
<dbReference type="InterPro" id="IPR041118">
    <property type="entry name" value="Rx_N"/>
</dbReference>
<dbReference type="Gene3D" id="1.10.8.430">
    <property type="entry name" value="Helical domain of apoptotic protease-activating factors"/>
    <property type="match status" value="1"/>
</dbReference>
<dbReference type="InterPro" id="IPR027417">
    <property type="entry name" value="P-loop_NTPase"/>
</dbReference>
<reference evidence="12 13" key="2">
    <citation type="submission" date="2025-05" db="UniProtKB">
        <authorList>
            <consortium name="RefSeq"/>
        </authorList>
    </citation>
    <scope>IDENTIFICATION</scope>
    <source>
        <tissue evidence="12 13">Leaves</tissue>
    </source>
</reference>
<dbReference type="Proteomes" id="UP001652660">
    <property type="component" value="Chromosome 1e"/>
</dbReference>